<gene>
    <name evidence="2" type="ORF">LZ016_02575</name>
</gene>
<sequence>MTILAAMACVAVLGADAVFAKALVVRSVGPSAKAYPPGKALPDTAKLALQPGDSVTLVGGNSARTLRGPGTFPASSGGAQELAMAASKRGRFGAMRSGDLTLNPSPWNLDVTQSGTICVAGKGLKMWRPDSAAATKLTISKGAGAGATVDWPAGKAVIDWPAAVPISDGAEYQLALADGAEAQKVKFAMMPAVPAEAVDAAQVLVDRGCQNQLDVLVEALSDEK</sequence>
<dbReference type="EMBL" id="JAKZHW010000001">
    <property type="protein sequence ID" value="MCH8614991.1"/>
    <property type="molecule type" value="Genomic_DNA"/>
</dbReference>
<keyword evidence="3" id="KW-1185">Reference proteome</keyword>
<feature type="chain" id="PRO_5046780350" evidence="1">
    <location>
        <begin position="21"/>
        <end position="224"/>
    </location>
</feature>
<evidence type="ECO:0000313" key="3">
    <source>
        <dbReference type="Proteomes" id="UP001203058"/>
    </source>
</evidence>
<protein>
    <submittedName>
        <fullName evidence="2">Uncharacterized protein</fullName>
    </submittedName>
</protein>
<proteinExistence type="predicted"/>
<comment type="caution">
    <text evidence="2">The sequence shown here is derived from an EMBL/GenBank/DDBJ whole genome shotgun (WGS) entry which is preliminary data.</text>
</comment>
<feature type="signal peptide" evidence="1">
    <location>
        <begin position="1"/>
        <end position="20"/>
    </location>
</feature>
<accession>A0ABS9VJ38</accession>
<organism evidence="2 3">
    <name type="scientific">Sphingomonas telluris</name>
    <dbReference type="NCBI Taxonomy" id="2907998"/>
    <lineage>
        <taxon>Bacteria</taxon>
        <taxon>Pseudomonadati</taxon>
        <taxon>Pseudomonadota</taxon>
        <taxon>Alphaproteobacteria</taxon>
        <taxon>Sphingomonadales</taxon>
        <taxon>Sphingomonadaceae</taxon>
        <taxon>Sphingomonas</taxon>
    </lineage>
</organism>
<keyword evidence="1" id="KW-0732">Signal</keyword>
<reference evidence="2 3" key="1">
    <citation type="submission" date="2022-03" db="EMBL/GenBank/DDBJ databases">
        <authorList>
            <person name="Jo J.-H."/>
            <person name="Im W.-T."/>
        </authorList>
    </citation>
    <scope>NUCLEOTIDE SEQUENCE [LARGE SCALE GENOMIC DNA]</scope>
    <source>
        <strain evidence="2 3">SM33</strain>
    </source>
</reference>
<name>A0ABS9VJ38_9SPHN</name>
<dbReference type="RefSeq" id="WP_241445647.1">
    <property type="nucleotide sequence ID" value="NZ_JAKZHW010000001.1"/>
</dbReference>
<dbReference type="Proteomes" id="UP001203058">
    <property type="component" value="Unassembled WGS sequence"/>
</dbReference>
<evidence type="ECO:0000256" key="1">
    <source>
        <dbReference type="SAM" id="SignalP"/>
    </source>
</evidence>
<evidence type="ECO:0000313" key="2">
    <source>
        <dbReference type="EMBL" id="MCH8614991.1"/>
    </source>
</evidence>